<evidence type="ECO:0000313" key="3">
    <source>
        <dbReference type="Proteomes" id="UP000277191"/>
    </source>
</evidence>
<proteinExistence type="predicted"/>
<evidence type="ECO:0000313" key="2">
    <source>
        <dbReference type="EMBL" id="AZQ55687.1"/>
    </source>
</evidence>
<organism evidence="2 3">
    <name type="scientific">Burkholderia cenocepacia</name>
    <dbReference type="NCBI Taxonomy" id="95486"/>
    <lineage>
        <taxon>Bacteria</taxon>
        <taxon>Pseudomonadati</taxon>
        <taxon>Pseudomonadota</taxon>
        <taxon>Betaproteobacteria</taxon>
        <taxon>Burkholderiales</taxon>
        <taxon>Burkholderiaceae</taxon>
        <taxon>Burkholderia</taxon>
        <taxon>Burkholderia cepacia complex</taxon>
    </lineage>
</organism>
<reference evidence="2 3" key="1">
    <citation type="submission" date="2018-12" db="EMBL/GenBank/DDBJ databases">
        <title>Cadmium resistance mechanism in endophytic bacteria Burkholderia cenocepacia YG-3.</title>
        <authorList>
            <person name="Zhang X."/>
            <person name="Wang X."/>
            <person name="Zhu Y."/>
        </authorList>
    </citation>
    <scope>NUCLEOTIDE SEQUENCE [LARGE SCALE GENOMIC DNA]</scope>
    <source>
        <strain evidence="2 3">YG-3</strain>
    </source>
</reference>
<gene>
    <name evidence="2" type="ORF">D5R55_33240</name>
</gene>
<dbReference type="RefSeq" id="WP_126368886.1">
    <property type="nucleotide sequence ID" value="NZ_CP034547.1"/>
</dbReference>
<sequence>MNRCSGTMRRANALADAARHRRRQLISGLDTRARPTSYVLGHDTSAEFSSEMTDVKSPQANIAAQDASCADRDDELRRALERWLANPVSMWTSPGIRHRDILAEPSIRSRLAAVAHTRLDELRSRVTTHGMTL</sequence>
<feature type="compositionally biased region" description="Polar residues" evidence="1">
    <location>
        <begin position="49"/>
        <end position="62"/>
    </location>
</feature>
<dbReference type="Proteomes" id="UP000277191">
    <property type="component" value="Chromosome 3"/>
</dbReference>
<name>A0A3Q9F9L4_9BURK</name>
<dbReference type="AlphaFoldDB" id="A0A3Q9F9L4"/>
<protein>
    <submittedName>
        <fullName evidence="2">Uncharacterized protein</fullName>
    </submittedName>
</protein>
<evidence type="ECO:0000256" key="1">
    <source>
        <dbReference type="SAM" id="MobiDB-lite"/>
    </source>
</evidence>
<feature type="region of interest" description="Disordered" evidence="1">
    <location>
        <begin position="49"/>
        <end position="68"/>
    </location>
</feature>
<dbReference type="EMBL" id="CP034547">
    <property type="protein sequence ID" value="AZQ55687.1"/>
    <property type="molecule type" value="Genomic_DNA"/>
</dbReference>
<accession>A0A3Q9F9L4</accession>